<gene>
    <name evidence="1" type="ORF">SALB_01263</name>
</gene>
<dbReference type="AlphaFoldDB" id="A0A059VZE2"/>
<accession>A0A059VZE2</accession>
<protein>
    <submittedName>
        <fullName evidence="1">Uncharacterized protein</fullName>
    </submittedName>
</protein>
<proteinExistence type="predicted"/>
<evidence type="ECO:0000313" key="1">
    <source>
        <dbReference type="EMBL" id="GCB88592.1"/>
    </source>
</evidence>
<reference evidence="1 2" key="1">
    <citation type="journal article" date="2019" name="Microbiol. Resour. Announc.">
        <title>Draft Genome Sequence of the Most Traditional epsilon-Poly-l-Lysine Producer, Streptomyces albulus NBRC14147.</title>
        <authorList>
            <person name="Yamanaka K."/>
            <person name="Hamano Y."/>
        </authorList>
    </citation>
    <scope>NUCLEOTIDE SEQUENCE [LARGE SCALE GENOMIC DNA]</scope>
    <source>
        <strain evidence="1 2">NBRC 14147</strain>
    </source>
</reference>
<dbReference type="Proteomes" id="UP000288351">
    <property type="component" value="Unassembled WGS sequence"/>
</dbReference>
<evidence type="ECO:0000313" key="2">
    <source>
        <dbReference type="Proteomes" id="UP000288351"/>
    </source>
</evidence>
<comment type="caution">
    <text evidence="1">The sequence shown here is derived from an EMBL/GenBank/DDBJ whole genome shotgun (WGS) entry which is preliminary data.</text>
</comment>
<dbReference type="EMBL" id="BHXC01000006">
    <property type="protein sequence ID" value="GCB88592.1"/>
    <property type="molecule type" value="Genomic_DNA"/>
</dbReference>
<name>A0A059VZE2_STRNR</name>
<dbReference type="RefSeq" id="WP_020931191.1">
    <property type="nucleotide sequence ID" value="NZ_BHXC01000006.1"/>
</dbReference>
<dbReference type="eggNOG" id="ENOG5031XJJ">
    <property type="taxonomic scope" value="Bacteria"/>
</dbReference>
<sequence>MLFSRKAGSSERGLGFDLVRRGYDCAQVDAYVEGLSQAAVPVGPPAFDVARRGYDRQQVDAHVAELLAGRGSGA</sequence>
<organism evidence="1 2">
    <name type="scientific">Streptomyces noursei</name>
    <name type="common">Streptomyces albulus</name>
    <dbReference type="NCBI Taxonomy" id="1971"/>
    <lineage>
        <taxon>Bacteria</taxon>
        <taxon>Bacillati</taxon>
        <taxon>Actinomycetota</taxon>
        <taxon>Actinomycetes</taxon>
        <taxon>Kitasatosporales</taxon>
        <taxon>Streptomycetaceae</taxon>
        <taxon>Streptomyces</taxon>
    </lineage>
</organism>